<dbReference type="AlphaFoldDB" id="A0A3L7AJ35"/>
<dbReference type="Proteomes" id="UP000269438">
    <property type="component" value="Unassembled WGS sequence"/>
</dbReference>
<dbReference type="EMBL" id="RCUY01000013">
    <property type="protein sequence ID" value="RLP80227.1"/>
    <property type="molecule type" value="Genomic_DNA"/>
</dbReference>
<name>A0A3L7AJ35_9MICO</name>
<keyword evidence="3" id="KW-1185">Reference proteome</keyword>
<gene>
    <name evidence="2" type="ORF">D9V34_14270</name>
</gene>
<evidence type="ECO:0000256" key="1">
    <source>
        <dbReference type="SAM" id="MobiDB-lite"/>
    </source>
</evidence>
<comment type="caution">
    <text evidence="2">The sequence shown here is derived from an EMBL/GenBank/DDBJ whole genome shotgun (WGS) entry which is preliminary data.</text>
</comment>
<evidence type="ECO:0000313" key="2">
    <source>
        <dbReference type="EMBL" id="RLP80227.1"/>
    </source>
</evidence>
<reference evidence="2 3" key="1">
    <citation type="submission" date="2018-10" db="EMBL/GenBank/DDBJ databases">
        <authorList>
            <person name="Li J."/>
        </authorList>
    </citation>
    <scope>NUCLEOTIDE SEQUENCE [LARGE SCALE GENOMIC DNA]</scope>
    <source>
        <strain evidence="2 3">JCM 11654</strain>
    </source>
</reference>
<sequence length="36" mass="3854">MDALAELPPETPVLSPRDLGGHNVLWNNGRVSGILD</sequence>
<organism evidence="2 3">
    <name type="scientific">Mycetocola lacteus</name>
    <dbReference type="NCBI Taxonomy" id="76637"/>
    <lineage>
        <taxon>Bacteria</taxon>
        <taxon>Bacillati</taxon>
        <taxon>Actinomycetota</taxon>
        <taxon>Actinomycetes</taxon>
        <taxon>Micrococcales</taxon>
        <taxon>Microbacteriaceae</taxon>
        <taxon>Mycetocola</taxon>
    </lineage>
</organism>
<feature type="region of interest" description="Disordered" evidence="1">
    <location>
        <begin position="1"/>
        <end position="20"/>
    </location>
</feature>
<protein>
    <submittedName>
        <fullName evidence="2">Uncharacterized protein</fullName>
    </submittedName>
</protein>
<accession>A0A3L7AJ35</accession>
<proteinExistence type="predicted"/>
<evidence type="ECO:0000313" key="3">
    <source>
        <dbReference type="Proteomes" id="UP000269438"/>
    </source>
</evidence>